<keyword evidence="4" id="KW-0804">Transcription</keyword>
<keyword evidence="3" id="KW-0238">DNA-binding</keyword>
<protein>
    <submittedName>
        <fullName evidence="7">RNA polymerase sigma factor SigA</fullName>
    </submittedName>
</protein>
<dbReference type="Proteomes" id="UP000317429">
    <property type="component" value="Chromosome"/>
</dbReference>
<dbReference type="Gene3D" id="1.10.10.10">
    <property type="entry name" value="Winged helix-like DNA-binding domain superfamily/Winged helix DNA-binding domain"/>
    <property type="match status" value="1"/>
</dbReference>
<evidence type="ECO:0000256" key="4">
    <source>
        <dbReference type="ARBA" id="ARBA00023163"/>
    </source>
</evidence>
<evidence type="ECO:0000313" key="8">
    <source>
        <dbReference type="Proteomes" id="UP000317429"/>
    </source>
</evidence>
<evidence type="ECO:0000256" key="1">
    <source>
        <dbReference type="ARBA" id="ARBA00023015"/>
    </source>
</evidence>
<dbReference type="Pfam" id="PF04542">
    <property type="entry name" value="Sigma70_r2"/>
    <property type="match status" value="1"/>
</dbReference>
<evidence type="ECO:0000256" key="3">
    <source>
        <dbReference type="ARBA" id="ARBA00023125"/>
    </source>
</evidence>
<keyword evidence="2" id="KW-0731">Sigma factor</keyword>
<keyword evidence="8" id="KW-1185">Reference proteome</keyword>
<dbReference type="CDD" id="cd06171">
    <property type="entry name" value="Sigma70_r4"/>
    <property type="match status" value="1"/>
</dbReference>
<evidence type="ECO:0000259" key="6">
    <source>
        <dbReference type="Pfam" id="PF04545"/>
    </source>
</evidence>
<sequence>MNYCKARAASIQATIDPESPSTADVKKFEDLIRRSERLRNHLIEANTRLVMSIARKFADDRNCFDDLLSHGIASLMHAVEKFDFGRGFRFSTYATCAVRRDLYRMVMGRKKELSRYSTGCDEKLEVAGQMEEGINEQNWQRLSSAMDKMLECLDSRERAILEARYGLDGSTKRPSYSRLGKDLGISKERVRQLANRALDRLREVVGEYRLEALLP</sequence>
<evidence type="ECO:0000259" key="5">
    <source>
        <dbReference type="Pfam" id="PF04542"/>
    </source>
</evidence>
<dbReference type="NCBIfam" id="TIGR02937">
    <property type="entry name" value="sigma70-ECF"/>
    <property type="match status" value="1"/>
</dbReference>
<reference evidence="7 8" key="1">
    <citation type="submission" date="2019-02" db="EMBL/GenBank/DDBJ databases">
        <title>Deep-cultivation of Planctomycetes and their phenomic and genomic characterization uncovers novel biology.</title>
        <authorList>
            <person name="Wiegand S."/>
            <person name="Jogler M."/>
            <person name="Boedeker C."/>
            <person name="Pinto D."/>
            <person name="Vollmers J."/>
            <person name="Rivas-Marin E."/>
            <person name="Kohn T."/>
            <person name="Peeters S.H."/>
            <person name="Heuer A."/>
            <person name="Rast P."/>
            <person name="Oberbeckmann S."/>
            <person name="Bunk B."/>
            <person name="Jeske O."/>
            <person name="Meyerdierks A."/>
            <person name="Storesund J.E."/>
            <person name="Kallscheuer N."/>
            <person name="Luecker S."/>
            <person name="Lage O.M."/>
            <person name="Pohl T."/>
            <person name="Merkel B.J."/>
            <person name="Hornburger P."/>
            <person name="Mueller R.-W."/>
            <person name="Bruemmer F."/>
            <person name="Labrenz M."/>
            <person name="Spormann A.M."/>
            <person name="Op den Camp H."/>
            <person name="Overmann J."/>
            <person name="Amann R."/>
            <person name="Jetten M.S.M."/>
            <person name="Mascher T."/>
            <person name="Medema M.H."/>
            <person name="Devos D.P."/>
            <person name="Kaster A.-K."/>
            <person name="Ovreas L."/>
            <person name="Rohde M."/>
            <person name="Galperin M.Y."/>
            <person name="Jogler C."/>
        </authorList>
    </citation>
    <scope>NUCLEOTIDE SEQUENCE [LARGE SCALE GENOMIC DNA]</scope>
    <source>
        <strain evidence="7 8">Pla175</strain>
    </source>
</reference>
<dbReference type="InterPro" id="IPR050239">
    <property type="entry name" value="Sigma-70_RNA_pol_init_factors"/>
</dbReference>
<accession>A0A518DAZ3</accession>
<evidence type="ECO:0000313" key="7">
    <source>
        <dbReference type="EMBL" id="QDU88654.1"/>
    </source>
</evidence>
<dbReference type="InterPro" id="IPR036388">
    <property type="entry name" value="WH-like_DNA-bd_sf"/>
</dbReference>
<dbReference type="KEGG" id="pnd:Pla175_20340"/>
<dbReference type="GO" id="GO:0016987">
    <property type="term" value="F:sigma factor activity"/>
    <property type="evidence" value="ECO:0007669"/>
    <property type="project" value="UniProtKB-KW"/>
</dbReference>
<dbReference type="AlphaFoldDB" id="A0A518DAZ3"/>
<dbReference type="GO" id="GO:0006352">
    <property type="term" value="P:DNA-templated transcription initiation"/>
    <property type="evidence" value="ECO:0007669"/>
    <property type="project" value="InterPro"/>
</dbReference>
<dbReference type="InterPro" id="IPR014284">
    <property type="entry name" value="RNA_pol_sigma-70_dom"/>
</dbReference>
<name>A0A518DAZ3_9BACT</name>
<feature type="domain" description="RNA polymerase sigma-70 region 4" evidence="6">
    <location>
        <begin position="150"/>
        <end position="203"/>
    </location>
</feature>
<keyword evidence="1" id="KW-0805">Transcription regulation</keyword>
<dbReference type="Gene3D" id="1.20.120.1810">
    <property type="match status" value="1"/>
</dbReference>
<feature type="domain" description="RNA polymerase sigma-70 region 2" evidence="5">
    <location>
        <begin position="42"/>
        <end position="110"/>
    </location>
</feature>
<dbReference type="InterPro" id="IPR000943">
    <property type="entry name" value="RNA_pol_sigma70"/>
</dbReference>
<dbReference type="EMBL" id="CP036291">
    <property type="protein sequence ID" value="QDU88654.1"/>
    <property type="molecule type" value="Genomic_DNA"/>
</dbReference>
<dbReference type="PANTHER" id="PTHR30603:SF60">
    <property type="entry name" value="RNA POLYMERASE SIGMA FACTOR RPOD"/>
    <property type="match status" value="1"/>
</dbReference>
<organism evidence="7 8">
    <name type="scientific">Pirellulimonas nuda</name>
    <dbReference type="NCBI Taxonomy" id="2528009"/>
    <lineage>
        <taxon>Bacteria</taxon>
        <taxon>Pseudomonadati</taxon>
        <taxon>Planctomycetota</taxon>
        <taxon>Planctomycetia</taxon>
        <taxon>Pirellulales</taxon>
        <taxon>Lacipirellulaceae</taxon>
        <taxon>Pirellulimonas</taxon>
    </lineage>
</organism>
<dbReference type="PRINTS" id="PR00046">
    <property type="entry name" value="SIGMA70FCT"/>
</dbReference>
<dbReference type="InterPro" id="IPR007630">
    <property type="entry name" value="RNA_pol_sigma70_r4"/>
</dbReference>
<dbReference type="Pfam" id="PF04545">
    <property type="entry name" value="Sigma70_r4"/>
    <property type="match status" value="1"/>
</dbReference>
<dbReference type="InterPro" id="IPR013325">
    <property type="entry name" value="RNA_pol_sigma_r2"/>
</dbReference>
<gene>
    <name evidence="7" type="primary">sigA_2</name>
    <name evidence="7" type="ORF">Pla175_20340</name>
</gene>
<dbReference type="SUPFAM" id="SSF88659">
    <property type="entry name" value="Sigma3 and sigma4 domains of RNA polymerase sigma factors"/>
    <property type="match status" value="1"/>
</dbReference>
<evidence type="ECO:0000256" key="2">
    <source>
        <dbReference type="ARBA" id="ARBA00023082"/>
    </source>
</evidence>
<dbReference type="PANTHER" id="PTHR30603">
    <property type="entry name" value="RNA POLYMERASE SIGMA FACTOR RPO"/>
    <property type="match status" value="1"/>
</dbReference>
<dbReference type="InterPro" id="IPR007627">
    <property type="entry name" value="RNA_pol_sigma70_r2"/>
</dbReference>
<dbReference type="SUPFAM" id="SSF88946">
    <property type="entry name" value="Sigma2 domain of RNA polymerase sigma factors"/>
    <property type="match status" value="1"/>
</dbReference>
<dbReference type="GO" id="GO:0003677">
    <property type="term" value="F:DNA binding"/>
    <property type="evidence" value="ECO:0007669"/>
    <property type="project" value="UniProtKB-KW"/>
</dbReference>
<proteinExistence type="predicted"/>
<dbReference type="InterPro" id="IPR013324">
    <property type="entry name" value="RNA_pol_sigma_r3/r4-like"/>
</dbReference>